<dbReference type="Pfam" id="PF25198">
    <property type="entry name" value="Spore_GerAC_N"/>
    <property type="match status" value="1"/>
</dbReference>
<dbReference type="OrthoDB" id="9816067at2"/>
<evidence type="ECO:0000259" key="8">
    <source>
        <dbReference type="Pfam" id="PF05504"/>
    </source>
</evidence>
<dbReference type="AlphaFoldDB" id="A0A1D8GFF3"/>
<dbReference type="PROSITE" id="PS51257">
    <property type="entry name" value="PROKAR_LIPOPROTEIN"/>
    <property type="match status" value="1"/>
</dbReference>
<keyword evidence="3" id="KW-0309">Germination</keyword>
<dbReference type="Gene3D" id="6.20.190.10">
    <property type="entry name" value="Nutrient germinant receptor protein C, domain 1"/>
    <property type="match status" value="1"/>
</dbReference>
<evidence type="ECO:0000313" key="11">
    <source>
        <dbReference type="Proteomes" id="UP000095743"/>
    </source>
</evidence>
<comment type="subcellular location">
    <subcellularLocation>
        <location evidence="1">Membrane</location>
        <topology evidence="1">Lipid-anchor</topology>
    </subcellularLocation>
</comment>
<feature type="domain" description="Spore germination protein N-terminal" evidence="9">
    <location>
        <begin position="20"/>
        <end position="190"/>
    </location>
</feature>
<keyword evidence="7" id="KW-0449">Lipoprotein</keyword>
<evidence type="ECO:0000256" key="4">
    <source>
        <dbReference type="ARBA" id="ARBA00022729"/>
    </source>
</evidence>
<evidence type="ECO:0000313" key="10">
    <source>
        <dbReference type="EMBL" id="AOT69631.1"/>
    </source>
</evidence>
<dbReference type="GO" id="GO:0009847">
    <property type="term" value="P:spore germination"/>
    <property type="evidence" value="ECO:0007669"/>
    <property type="project" value="InterPro"/>
</dbReference>
<evidence type="ECO:0000256" key="5">
    <source>
        <dbReference type="ARBA" id="ARBA00023136"/>
    </source>
</evidence>
<evidence type="ECO:0000259" key="9">
    <source>
        <dbReference type="Pfam" id="PF25198"/>
    </source>
</evidence>
<keyword evidence="4" id="KW-0732">Signal</keyword>
<keyword evidence="11" id="KW-1185">Reference proteome</keyword>
<protein>
    <submittedName>
        <fullName evidence="10">Uncharacterized protein</fullName>
    </submittedName>
</protein>
<dbReference type="NCBIfam" id="TIGR02887">
    <property type="entry name" value="spore_ger_x_C"/>
    <property type="match status" value="1"/>
</dbReference>
<evidence type="ECO:0000256" key="1">
    <source>
        <dbReference type="ARBA" id="ARBA00004635"/>
    </source>
</evidence>
<evidence type="ECO:0000256" key="2">
    <source>
        <dbReference type="ARBA" id="ARBA00007886"/>
    </source>
</evidence>
<dbReference type="PANTHER" id="PTHR35789:SF1">
    <property type="entry name" value="SPORE GERMINATION PROTEIN B3"/>
    <property type="match status" value="1"/>
</dbReference>
<keyword evidence="5" id="KW-0472">Membrane</keyword>
<dbReference type="STRING" id="1424294.Gferi_08600"/>
<dbReference type="InterPro" id="IPR038501">
    <property type="entry name" value="Spore_GerAC_C_sf"/>
</dbReference>
<reference evidence="10 11" key="1">
    <citation type="submission" date="2016-09" db="EMBL/GenBank/DDBJ databases">
        <title>Genomic analysis reveals versatility of anaerobic energy metabolism of Geosporobacter ferrireducens IRF9 of phylum Firmicutes.</title>
        <authorList>
            <person name="Kim S.-J."/>
        </authorList>
    </citation>
    <scope>NUCLEOTIDE SEQUENCE [LARGE SCALE GENOMIC DNA]</scope>
    <source>
        <strain evidence="10 11">IRF9</strain>
    </source>
</reference>
<dbReference type="InterPro" id="IPR046953">
    <property type="entry name" value="Spore_GerAC-like_C"/>
</dbReference>
<feature type="domain" description="Spore germination GerAC-like C-terminal" evidence="8">
    <location>
        <begin position="217"/>
        <end position="385"/>
    </location>
</feature>
<organism evidence="10 11">
    <name type="scientific">Geosporobacter ferrireducens</name>
    <dbReference type="NCBI Taxonomy" id="1424294"/>
    <lineage>
        <taxon>Bacteria</taxon>
        <taxon>Bacillati</taxon>
        <taxon>Bacillota</taxon>
        <taxon>Clostridia</taxon>
        <taxon>Peptostreptococcales</taxon>
        <taxon>Thermotaleaceae</taxon>
        <taxon>Geosporobacter</taxon>
    </lineage>
</organism>
<accession>A0A1D8GFF3</accession>
<evidence type="ECO:0000256" key="6">
    <source>
        <dbReference type="ARBA" id="ARBA00023139"/>
    </source>
</evidence>
<dbReference type="Gene3D" id="3.30.300.210">
    <property type="entry name" value="Nutrient germinant receptor protein C, domain 3"/>
    <property type="match status" value="1"/>
</dbReference>
<gene>
    <name evidence="10" type="ORF">Gferi_08600</name>
</gene>
<evidence type="ECO:0000256" key="3">
    <source>
        <dbReference type="ARBA" id="ARBA00022544"/>
    </source>
</evidence>
<keyword evidence="6" id="KW-0564">Palmitate</keyword>
<comment type="similarity">
    <text evidence="2">Belongs to the GerABKC lipoprotein family.</text>
</comment>
<sequence>MRRKLLVLVFCTLVLTGCWNRRELNTLGIVYGIGVDKDNETGELILTTQVVRAGALKQEGPSEEAPIEIVTARGDTAFEALRKISMEFDRKPFYAQNKVLVIDEQLAREGIMPMLDFFKRDHEMRSLVWVLIAKNTRARDILGVEKGLEDIQAVYLENIIEISKWNAKATTVNLLEFIKKVSASGIHPIAGPVEIIEERNLPAEEKMGLATKGVKLSGTAVFKGDKLVGYLDEIETRGLNWATGKVKSGIIHVPSIDGNGKDKQIAIEIKRARASIKPEIKDGKFFFTIEVKAEGDVGAQQGRTDTSDIALFEKLEKELGKGIEKEIRMAIDKVQKEYRSDIFGFGSALNKKYPKEWNQVKDDWEDIFPRIQYSIKVDARLRRTGLILKPIMPAE</sequence>
<name>A0A1D8GFF3_9FIRM</name>
<dbReference type="EMBL" id="CP017269">
    <property type="protein sequence ID" value="AOT69631.1"/>
    <property type="molecule type" value="Genomic_DNA"/>
</dbReference>
<dbReference type="InterPro" id="IPR008844">
    <property type="entry name" value="Spore_GerAC-like"/>
</dbReference>
<dbReference type="PANTHER" id="PTHR35789">
    <property type="entry name" value="SPORE GERMINATION PROTEIN B3"/>
    <property type="match status" value="1"/>
</dbReference>
<dbReference type="Pfam" id="PF05504">
    <property type="entry name" value="Spore_GerAC"/>
    <property type="match status" value="1"/>
</dbReference>
<evidence type="ECO:0000256" key="7">
    <source>
        <dbReference type="ARBA" id="ARBA00023288"/>
    </source>
</evidence>
<dbReference type="KEGG" id="gfe:Gferi_08600"/>
<dbReference type="RefSeq" id="WP_069975524.1">
    <property type="nucleotide sequence ID" value="NZ_CP017269.1"/>
</dbReference>
<dbReference type="InterPro" id="IPR057336">
    <property type="entry name" value="GerAC_N"/>
</dbReference>
<dbReference type="GO" id="GO:0016020">
    <property type="term" value="C:membrane"/>
    <property type="evidence" value="ECO:0007669"/>
    <property type="project" value="UniProtKB-SubCell"/>
</dbReference>
<dbReference type="Proteomes" id="UP000095743">
    <property type="component" value="Chromosome"/>
</dbReference>
<proteinExistence type="inferred from homology"/>